<organism evidence="14 15">
    <name type="scientific">Hymenobacter citatus</name>
    <dbReference type="NCBI Taxonomy" id="2763506"/>
    <lineage>
        <taxon>Bacteria</taxon>
        <taxon>Pseudomonadati</taxon>
        <taxon>Bacteroidota</taxon>
        <taxon>Cytophagia</taxon>
        <taxon>Cytophagales</taxon>
        <taxon>Hymenobacteraceae</taxon>
        <taxon>Hymenobacter</taxon>
    </lineage>
</organism>
<dbReference type="Pfam" id="PF13361">
    <property type="entry name" value="UvrD_C"/>
    <property type="match status" value="1"/>
</dbReference>
<feature type="region of interest" description="Disordered" evidence="11">
    <location>
        <begin position="950"/>
        <end position="971"/>
    </location>
</feature>
<dbReference type="InterPro" id="IPR014017">
    <property type="entry name" value="DNA_helicase_UvrD-like_C"/>
</dbReference>
<evidence type="ECO:0000259" key="13">
    <source>
        <dbReference type="PROSITE" id="PS51217"/>
    </source>
</evidence>
<keyword evidence="1 9" id="KW-0547">Nucleotide-binding</keyword>
<protein>
    <recommendedName>
        <fullName evidence="7">DNA 3'-5' helicase</fullName>
        <ecNumber evidence="7">5.6.2.4</ecNumber>
    </recommendedName>
</protein>
<keyword evidence="5" id="KW-0413">Isomerase</keyword>
<comment type="catalytic activity">
    <reaction evidence="8">
        <text>ATP + H2O = ADP + phosphate + H(+)</text>
        <dbReference type="Rhea" id="RHEA:13065"/>
        <dbReference type="ChEBI" id="CHEBI:15377"/>
        <dbReference type="ChEBI" id="CHEBI:15378"/>
        <dbReference type="ChEBI" id="CHEBI:30616"/>
        <dbReference type="ChEBI" id="CHEBI:43474"/>
        <dbReference type="ChEBI" id="CHEBI:456216"/>
        <dbReference type="EC" id="5.6.2.4"/>
    </reaction>
</comment>
<dbReference type="EC" id="5.6.2.4" evidence="7"/>
<dbReference type="InterPro" id="IPR000212">
    <property type="entry name" value="DNA_helicase_UvrD/REP"/>
</dbReference>
<feature type="domain" description="UvrD-like helicase ATP-binding" evidence="12">
    <location>
        <begin position="1"/>
        <end position="508"/>
    </location>
</feature>
<gene>
    <name evidence="14" type="ORF">H8B15_03955</name>
</gene>
<dbReference type="PANTHER" id="PTHR11070:SF67">
    <property type="entry name" value="DNA 3'-5' HELICASE"/>
    <property type="match status" value="1"/>
</dbReference>
<comment type="caution">
    <text evidence="14">The sequence shown here is derived from an EMBL/GenBank/DDBJ whole genome shotgun (WGS) entry which is preliminary data.</text>
</comment>
<dbReference type="EMBL" id="JACSCY010000002">
    <property type="protein sequence ID" value="MBC6610062.1"/>
    <property type="molecule type" value="Genomic_DNA"/>
</dbReference>
<dbReference type="PANTHER" id="PTHR11070">
    <property type="entry name" value="UVRD / RECB / PCRA DNA HELICASE FAMILY MEMBER"/>
    <property type="match status" value="1"/>
</dbReference>
<feature type="domain" description="UvrD-like helicase C-terminal" evidence="13">
    <location>
        <begin position="545"/>
        <end position="799"/>
    </location>
</feature>
<dbReference type="Pfam" id="PF00580">
    <property type="entry name" value="UvrD-helicase"/>
    <property type="match status" value="1"/>
</dbReference>
<evidence type="ECO:0000256" key="7">
    <source>
        <dbReference type="ARBA" id="ARBA00034808"/>
    </source>
</evidence>
<evidence type="ECO:0000313" key="15">
    <source>
        <dbReference type="Proteomes" id="UP000622017"/>
    </source>
</evidence>
<proteinExistence type="predicted"/>
<evidence type="ECO:0000256" key="1">
    <source>
        <dbReference type="ARBA" id="ARBA00022741"/>
    </source>
</evidence>
<dbReference type="InterPro" id="IPR027417">
    <property type="entry name" value="P-loop_NTPase"/>
</dbReference>
<dbReference type="RefSeq" id="WP_187318362.1">
    <property type="nucleotide sequence ID" value="NZ_JACSCY010000002.1"/>
</dbReference>
<evidence type="ECO:0000256" key="8">
    <source>
        <dbReference type="ARBA" id="ARBA00048988"/>
    </source>
</evidence>
<accession>A0ABR7MHG9</accession>
<dbReference type="InterPro" id="IPR014016">
    <property type="entry name" value="UvrD-like_ATP-bd"/>
</dbReference>
<evidence type="ECO:0000256" key="2">
    <source>
        <dbReference type="ARBA" id="ARBA00022801"/>
    </source>
</evidence>
<evidence type="ECO:0000313" key="14">
    <source>
        <dbReference type="EMBL" id="MBC6610062.1"/>
    </source>
</evidence>
<evidence type="ECO:0000256" key="5">
    <source>
        <dbReference type="ARBA" id="ARBA00023235"/>
    </source>
</evidence>
<evidence type="ECO:0000256" key="11">
    <source>
        <dbReference type="SAM" id="MobiDB-lite"/>
    </source>
</evidence>
<keyword evidence="3 9" id="KW-0347">Helicase</keyword>
<evidence type="ECO:0000256" key="6">
    <source>
        <dbReference type="ARBA" id="ARBA00034617"/>
    </source>
</evidence>
<sequence length="1144" mass="129672">MPPTFRIYSSSAGSGKTYQLTKEYLKLALGAEDAAYFKSILAITFTNDAAGEMKERIIGALRRFTYPDTNGKEDMLLRDIANELAAEGKLPRRADTPEQQQQELRQRAAATFRLVLYHYADFAVSTIDSFVQRIVQAFTRELGLPAAFEVELDGEAVLQSAVALLLDKVNRDPNSKLLARSLADYALSKAEEGRSWNTLPEELVSFGQFLLSEPVHEAVAQLQQLSLQDYRRLHENLRKRREEIEQEFRAVSVRALAALDAAGVTETDLYQGKSGIIGYVTRWEERLLPDKEANSYVRATVEQDKWYSGKVKTAADKQRVDAVKLDLTAAYQELEDLRARLLPDYLLVTGMLPYIFHVSLLSELNKAVDQLSRERNVVLIAEFNRRIANIVLREPVPFLYERLGERYQHLLIDEFQDTSVLQWNNLLPLVENAVANGNLSLAVGDAKQAIYRWRGGEMEQILRLYKNETEHLYGRVADEELRDLLQGRYYTLNGALQAKNLNTNYRSAPDIITFNNDFFGHISATHPQLPLVQSIYDEDFRQEAPQQLPVSGSAKSAGQEAIVELLLTHDDAPHPTLPEQLLSYDESTLYLTLQLVEEALQHGFRQQDVAVLCRRRDQSRRVAKFLKERGYDIISADSLSLEFAEVVNLLVAVFRVLNQPADTLAKAEALLLVDKVVRGLAPTPVRARYIAEVANVPDALPFFDELRALGFDLQERETGNLGLYELTERLIGTFSLLGREGESEYLFRFLDLTLEFSLRHGNNLNNFLAYWQQKKSALSINAPAGRDAITITTVHKAKGLAYGVVIVPFADWSLTPHRNTLLWGRLPDEAKPMAEMPPVAVVSQVQALQRTALAGQYAEELEKTFLEGLNMLYVALTRPKHRLYLISRQPKKKAGSKTEDPEVDLTEPAKNVAELLHRYLVAQGAYDPEVLRYPLAMDVLHVASGELPVDTKPQPTASNSPLTTNHATLPLTNLSSTPWEERLRLRRHAHTVFDFDAQQVQQEWNRKLHYALRRTLYASDAHRVAGQLVAEGLISSKERPELLQKLQQVVENPRLAHYFSPAVQPETEREILVGGTRRQEYKPDRIVFEVGAPGRVTLLDFKVPPPEPRHRHQLARYADLFRQLGFADVQCVLYYFDTDEVVLF</sequence>
<dbReference type="Proteomes" id="UP000622017">
    <property type="component" value="Unassembled WGS sequence"/>
</dbReference>
<comment type="catalytic activity">
    <reaction evidence="6">
        <text>Couples ATP hydrolysis with the unwinding of duplex DNA by translocating in the 3'-5' direction.</text>
        <dbReference type="EC" id="5.6.2.4"/>
    </reaction>
</comment>
<feature type="coiled-coil region" evidence="10">
    <location>
        <begin position="227"/>
        <end position="254"/>
    </location>
</feature>
<keyword evidence="10" id="KW-0175">Coiled coil</keyword>
<keyword evidence="4 9" id="KW-0067">ATP-binding</keyword>
<evidence type="ECO:0000259" key="12">
    <source>
        <dbReference type="PROSITE" id="PS51198"/>
    </source>
</evidence>
<dbReference type="PROSITE" id="PS51217">
    <property type="entry name" value="UVRD_HELICASE_CTER"/>
    <property type="match status" value="1"/>
</dbReference>
<dbReference type="Gene3D" id="1.10.3170.10">
    <property type="entry name" value="Recbcd, chain B, domain 2"/>
    <property type="match status" value="1"/>
</dbReference>
<evidence type="ECO:0000256" key="3">
    <source>
        <dbReference type="ARBA" id="ARBA00022806"/>
    </source>
</evidence>
<feature type="binding site" evidence="9">
    <location>
        <begin position="10"/>
        <end position="17"/>
    </location>
    <ligand>
        <name>ATP</name>
        <dbReference type="ChEBI" id="CHEBI:30616"/>
    </ligand>
</feature>
<evidence type="ECO:0000256" key="10">
    <source>
        <dbReference type="SAM" id="Coils"/>
    </source>
</evidence>
<keyword evidence="15" id="KW-1185">Reference proteome</keyword>
<dbReference type="SUPFAM" id="SSF52540">
    <property type="entry name" value="P-loop containing nucleoside triphosphate hydrolases"/>
    <property type="match status" value="1"/>
</dbReference>
<reference evidence="14 15" key="1">
    <citation type="submission" date="2020-08" db="EMBL/GenBank/DDBJ databases">
        <title>Hymenobacter sp.</title>
        <authorList>
            <person name="Kim M.K."/>
        </authorList>
    </citation>
    <scope>NUCLEOTIDE SEQUENCE [LARGE SCALE GENOMIC DNA]</scope>
    <source>
        <strain evidence="14 15">BT507</strain>
    </source>
</reference>
<keyword evidence="2 9" id="KW-0378">Hydrolase</keyword>
<feature type="compositionally biased region" description="Polar residues" evidence="11">
    <location>
        <begin position="953"/>
        <end position="971"/>
    </location>
</feature>
<evidence type="ECO:0000256" key="9">
    <source>
        <dbReference type="PROSITE-ProRule" id="PRU00560"/>
    </source>
</evidence>
<dbReference type="Gene3D" id="3.40.50.300">
    <property type="entry name" value="P-loop containing nucleotide triphosphate hydrolases"/>
    <property type="match status" value="3"/>
</dbReference>
<dbReference type="PROSITE" id="PS51198">
    <property type="entry name" value="UVRD_HELICASE_ATP_BIND"/>
    <property type="match status" value="1"/>
</dbReference>
<name>A0ABR7MHG9_9BACT</name>
<evidence type="ECO:0000256" key="4">
    <source>
        <dbReference type="ARBA" id="ARBA00022840"/>
    </source>
</evidence>